<dbReference type="SUPFAM" id="SSF51316">
    <property type="entry name" value="Mss4-like"/>
    <property type="match status" value="1"/>
</dbReference>
<dbReference type="Proteomes" id="UP000732399">
    <property type="component" value="Unassembled WGS sequence"/>
</dbReference>
<dbReference type="RefSeq" id="WP_168133883.1">
    <property type="nucleotide sequence ID" value="NZ_JAAVJH010000003.1"/>
</dbReference>
<protein>
    <submittedName>
        <fullName evidence="5">GFA family protein</fullName>
    </submittedName>
</protein>
<keyword evidence="6" id="KW-1185">Reference proteome</keyword>
<proteinExistence type="inferred from homology"/>
<dbReference type="InterPro" id="IPR052355">
    <property type="entry name" value="CENP-V-like"/>
</dbReference>
<accession>A0ABX1CK89</accession>
<comment type="caution">
    <text evidence="5">The sequence shown here is derived from an EMBL/GenBank/DDBJ whole genome shotgun (WGS) entry which is preliminary data.</text>
</comment>
<evidence type="ECO:0000256" key="2">
    <source>
        <dbReference type="ARBA" id="ARBA00022723"/>
    </source>
</evidence>
<dbReference type="EMBL" id="JAAVJH010000003">
    <property type="protein sequence ID" value="NJR78394.1"/>
    <property type="molecule type" value="Genomic_DNA"/>
</dbReference>
<dbReference type="InterPro" id="IPR011057">
    <property type="entry name" value="Mss4-like_sf"/>
</dbReference>
<keyword evidence="3" id="KW-0862">Zinc</keyword>
<feature type="domain" description="CENP-V/GFA" evidence="4">
    <location>
        <begin position="4"/>
        <end position="112"/>
    </location>
</feature>
<evidence type="ECO:0000256" key="1">
    <source>
        <dbReference type="ARBA" id="ARBA00005495"/>
    </source>
</evidence>
<gene>
    <name evidence="5" type="ORF">HBH26_07145</name>
</gene>
<evidence type="ECO:0000256" key="3">
    <source>
        <dbReference type="ARBA" id="ARBA00022833"/>
    </source>
</evidence>
<dbReference type="PANTHER" id="PTHR28620:SF1">
    <property type="entry name" value="CENP-V_GFA DOMAIN-CONTAINING PROTEIN"/>
    <property type="match status" value="1"/>
</dbReference>
<dbReference type="PANTHER" id="PTHR28620">
    <property type="entry name" value="CENTROMERE PROTEIN V"/>
    <property type="match status" value="1"/>
</dbReference>
<dbReference type="Gene3D" id="2.170.150.70">
    <property type="match status" value="1"/>
</dbReference>
<keyword evidence="2" id="KW-0479">Metal-binding</keyword>
<comment type="similarity">
    <text evidence="1">Belongs to the Gfa family.</text>
</comment>
<dbReference type="InterPro" id="IPR006913">
    <property type="entry name" value="CENP-V/GFA"/>
</dbReference>
<dbReference type="PROSITE" id="PS51891">
    <property type="entry name" value="CENP_V_GFA"/>
    <property type="match status" value="1"/>
</dbReference>
<evidence type="ECO:0000259" key="4">
    <source>
        <dbReference type="PROSITE" id="PS51891"/>
    </source>
</evidence>
<evidence type="ECO:0000313" key="5">
    <source>
        <dbReference type="EMBL" id="NJR78394.1"/>
    </source>
</evidence>
<organism evidence="5 6">
    <name type="scientific">Sphingomonas corticis</name>
    <dbReference type="NCBI Taxonomy" id="2722791"/>
    <lineage>
        <taxon>Bacteria</taxon>
        <taxon>Pseudomonadati</taxon>
        <taxon>Pseudomonadota</taxon>
        <taxon>Alphaproteobacteria</taxon>
        <taxon>Sphingomonadales</taxon>
        <taxon>Sphingomonadaceae</taxon>
        <taxon>Sphingomonas</taxon>
    </lineage>
</organism>
<reference evidence="5 6" key="1">
    <citation type="submission" date="2020-03" db="EMBL/GenBank/DDBJ databases">
        <authorList>
            <person name="Wang L."/>
            <person name="He N."/>
            <person name="Li Y."/>
            <person name="Fang Y."/>
            <person name="Zhang F."/>
        </authorList>
    </citation>
    <scope>NUCLEOTIDE SEQUENCE [LARGE SCALE GENOMIC DNA]</scope>
    <source>
        <strain evidence="5 6">36D10-4-7</strain>
    </source>
</reference>
<sequence>MSEHRGGCHCGRVTIVLYDTPVEAAECNCSICRRTAGLSHYCAPDRVTVAGEGAAYRQGDGALDLWHCPICGCTTHWTSTDPAYPRMGVNLRMFDPALCRGLPIRPVDGASY</sequence>
<evidence type="ECO:0000313" key="6">
    <source>
        <dbReference type="Proteomes" id="UP000732399"/>
    </source>
</evidence>
<name>A0ABX1CK89_9SPHN</name>
<dbReference type="Pfam" id="PF04828">
    <property type="entry name" value="GFA"/>
    <property type="match status" value="1"/>
</dbReference>